<dbReference type="AlphaFoldDB" id="A0A4Q4ZHN3"/>
<sequence>MIQIYDDTIPFHDEGLARAGDVGSRAHHAIATLAARGTRPTYQEQVAVVASLLAGFRPIEARAHRQNLLAAVGSYFAHLALPDGWQFHGSEGRLGTGRVDLIWCDPDGRILLDEIKTGNPRTLLIQRTRAQVHGYLAAASEIWSTQFLGVRLLSTLDPATSQFIKPSLEVTALAVTPYRR</sequence>
<evidence type="ECO:0000313" key="1">
    <source>
        <dbReference type="EMBL" id="RYP86864.1"/>
    </source>
</evidence>
<reference evidence="1 2" key="1">
    <citation type="submission" date="2019-01" db="EMBL/GenBank/DDBJ databases">
        <title>Nocardioides guangzhouensis sp. nov., an actinobacterium isolated from soil.</title>
        <authorList>
            <person name="Fu Y."/>
            <person name="Cai Y."/>
            <person name="Lin Z."/>
            <person name="Chen P."/>
        </authorList>
    </citation>
    <scope>NUCLEOTIDE SEQUENCE [LARGE SCALE GENOMIC DNA]</scope>
    <source>
        <strain evidence="1 2">130</strain>
    </source>
</reference>
<dbReference type="OrthoDB" id="5182613at2"/>
<dbReference type="Gene3D" id="3.40.1350.10">
    <property type="match status" value="1"/>
</dbReference>
<dbReference type="RefSeq" id="WP_134715908.1">
    <property type="nucleotide sequence ID" value="NZ_SDKM01000009.1"/>
</dbReference>
<gene>
    <name evidence="1" type="ORF">EKO23_07780</name>
</gene>
<comment type="caution">
    <text evidence="1">The sequence shown here is derived from an EMBL/GenBank/DDBJ whole genome shotgun (WGS) entry which is preliminary data.</text>
</comment>
<organism evidence="1 2">
    <name type="scientific">Nocardioides guangzhouensis</name>
    <dbReference type="NCBI Taxonomy" id="2497878"/>
    <lineage>
        <taxon>Bacteria</taxon>
        <taxon>Bacillati</taxon>
        <taxon>Actinomycetota</taxon>
        <taxon>Actinomycetes</taxon>
        <taxon>Propionibacteriales</taxon>
        <taxon>Nocardioidaceae</taxon>
        <taxon>Nocardioides</taxon>
    </lineage>
</organism>
<dbReference type="EMBL" id="SDKM01000009">
    <property type="protein sequence ID" value="RYP86864.1"/>
    <property type="molecule type" value="Genomic_DNA"/>
</dbReference>
<dbReference type="GO" id="GO:0003676">
    <property type="term" value="F:nucleic acid binding"/>
    <property type="evidence" value="ECO:0007669"/>
    <property type="project" value="InterPro"/>
</dbReference>
<proteinExistence type="predicted"/>
<dbReference type="InterPro" id="IPR011856">
    <property type="entry name" value="tRNA_endonuc-like_dom_sf"/>
</dbReference>
<protein>
    <submittedName>
        <fullName evidence="1">Uncharacterized protein</fullName>
    </submittedName>
</protein>
<accession>A0A4Q4ZHN3</accession>
<dbReference type="Proteomes" id="UP000295198">
    <property type="component" value="Unassembled WGS sequence"/>
</dbReference>
<name>A0A4Q4ZHN3_9ACTN</name>
<keyword evidence="2" id="KW-1185">Reference proteome</keyword>
<evidence type="ECO:0000313" key="2">
    <source>
        <dbReference type="Proteomes" id="UP000295198"/>
    </source>
</evidence>